<protein>
    <submittedName>
        <fullName evidence="2">Uncharacterized protein</fullName>
    </submittedName>
</protein>
<organism evidence="2 3">
    <name type="scientific">Pristionchus fissidentatus</name>
    <dbReference type="NCBI Taxonomy" id="1538716"/>
    <lineage>
        <taxon>Eukaryota</taxon>
        <taxon>Metazoa</taxon>
        <taxon>Ecdysozoa</taxon>
        <taxon>Nematoda</taxon>
        <taxon>Chromadorea</taxon>
        <taxon>Rhabditida</taxon>
        <taxon>Rhabditina</taxon>
        <taxon>Diplogasteromorpha</taxon>
        <taxon>Diplogasteroidea</taxon>
        <taxon>Neodiplogasteridae</taxon>
        <taxon>Pristionchus</taxon>
    </lineage>
</organism>
<feature type="coiled-coil region" evidence="1">
    <location>
        <begin position="41"/>
        <end position="75"/>
    </location>
</feature>
<sequence length="134" mass="15572">MEFRIGKDVYSLDRLRVLNGIGCPFSFPIDPEKEEKLAKTIDRLLEEVTIARGEISTLRKENNSLSEKMDNLSDLGMTQFSDVRDEISNGSLDISTMRDDYKMLTEKCFISHFFLALFHFSFLGSRRSKFILRF</sequence>
<reference evidence="2" key="1">
    <citation type="submission" date="2023-10" db="EMBL/GenBank/DDBJ databases">
        <title>Genome assembly of Pristionchus species.</title>
        <authorList>
            <person name="Yoshida K."/>
            <person name="Sommer R.J."/>
        </authorList>
    </citation>
    <scope>NUCLEOTIDE SEQUENCE</scope>
    <source>
        <strain evidence="2">RS5133</strain>
    </source>
</reference>
<name>A0AAV5VA94_9BILA</name>
<accession>A0AAV5VA94</accession>
<gene>
    <name evidence="2" type="ORF">PFISCL1PPCAC_6716</name>
</gene>
<dbReference type="EMBL" id="BTSY01000002">
    <property type="protein sequence ID" value="GMT15419.1"/>
    <property type="molecule type" value="Genomic_DNA"/>
</dbReference>
<keyword evidence="1" id="KW-0175">Coiled coil</keyword>
<keyword evidence="3" id="KW-1185">Reference proteome</keyword>
<comment type="caution">
    <text evidence="2">The sequence shown here is derived from an EMBL/GenBank/DDBJ whole genome shotgun (WGS) entry which is preliminary data.</text>
</comment>
<evidence type="ECO:0000313" key="3">
    <source>
        <dbReference type="Proteomes" id="UP001432322"/>
    </source>
</evidence>
<dbReference type="AlphaFoldDB" id="A0AAV5VA94"/>
<dbReference type="Proteomes" id="UP001432322">
    <property type="component" value="Unassembled WGS sequence"/>
</dbReference>
<evidence type="ECO:0000256" key="1">
    <source>
        <dbReference type="SAM" id="Coils"/>
    </source>
</evidence>
<evidence type="ECO:0000313" key="2">
    <source>
        <dbReference type="EMBL" id="GMT15419.1"/>
    </source>
</evidence>
<proteinExistence type="predicted"/>